<reference evidence="1 2" key="1">
    <citation type="submission" date="2021-06" db="EMBL/GenBank/DDBJ databases">
        <title>Caerostris darwini draft genome.</title>
        <authorList>
            <person name="Kono N."/>
            <person name="Arakawa K."/>
        </authorList>
    </citation>
    <scope>NUCLEOTIDE SEQUENCE [LARGE SCALE GENOMIC DNA]</scope>
</reference>
<organism evidence="1 2">
    <name type="scientific">Caerostris darwini</name>
    <dbReference type="NCBI Taxonomy" id="1538125"/>
    <lineage>
        <taxon>Eukaryota</taxon>
        <taxon>Metazoa</taxon>
        <taxon>Ecdysozoa</taxon>
        <taxon>Arthropoda</taxon>
        <taxon>Chelicerata</taxon>
        <taxon>Arachnida</taxon>
        <taxon>Araneae</taxon>
        <taxon>Araneomorphae</taxon>
        <taxon>Entelegynae</taxon>
        <taxon>Araneoidea</taxon>
        <taxon>Araneidae</taxon>
        <taxon>Caerostris</taxon>
    </lineage>
</organism>
<sequence>MNPGCTAIFIKNRIPHHNIPYPTLNTAQTNTVQAYKNNNPFTVISPYIQPKRKTPSDPNINIFLYRNSLDRTGTLLILTSWVEILIVTTDIGIALEQAHLVNTYINSPLIIDYTLQHLQPHYIW</sequence>
<dbReference type="EMBL" id="BPLQ01013409">
    <property type="protein sequence ID" value="GIY71937.1"/>
    <property type="molecule type" value="Genomic_DNA"/>
</dbReference>
<evidence type="ECO:0000313" key="1">
    <source>
        <dbReference type="EMBL" id="GIY71937.1"/>
    </source>
</evidence>
<accession>A0AAV4VNX8</accession>
<evidence type="ECO:0000313" key="2">
    <source>
        <dbReference type="Proteomes" id="UP001054837"/>
    </source>
</evidence>
<name>A0AAV4VNX8_9ARAC</name>
<keyword evidence="2" id="KW-1185">Reference proteome</keyword>
<protein>
    <submittedName>
        <fullName evidence="1">Uncharacterized protein</fullName>
    </submittedName>
</protein>
<dbReference type="AlphaFoldDB" id="A0AAV4VNX8"/>
<proteinExistence type="predicted"/>
<comment type="caution">
    <text evidence="1">The sequence shown here is derived from an EMBL/GenBank/DDBJ whole genome shotgun (WGS) entry which is preliminary data.</text>
</comment>
<dbReference type="Proteomes" id="UP001054837">
    <property type="component" value="Unassembled WGS sequence"/>
</dbReference>
<gene>
    <name evidence="1" type="ORF">CDAR_308031</name>
</gene>